<name>A0ABY3SJA3_9BACL</name>
<dbReference type="RefSeq" id="WP_235119558.1">
    <property type="nucleotide sequence ID" value="NZ_CP090978.1"/>
</dbReference>
<protein>
    <submittedName>
        <fullName evidence="6">Phosphonopyruvate decarboxylase</fullName>
        <ecNumber evidence="6">4.1.1.82</ecNumber>
    </submittedName>
</protein>
<dbReference type="PROSITE" id="PS00187">
    <property type="entry name" value="TPP_ENZYMES"/>
    <property type="match status" value="1"/>
</dbReference>
<dbReference type="Pfam" id="PF02776">
    <property type="entry name" value="TPP_enzyme_N"/>
    <property type="match status" value="1"/>
</dbReference>
<dbReference type="InterPro" id="IPR000399">
    <property type="entry name" value="TPP-bd_CS"/>
</dbReference>
<dbReference type="InterPro" id="IPR051818">
    <property type="entry name" value="TPP_dependent_decarboxylase"/>
</dbReference>
<evidence type="ECO:0000256" key="1">
    <source>
        <dbReference type="ARBA" id="ARBA00022793"/>
    </source>
</evidence>
<keyword evidence="1" id="KW-0210">Decarboxylase</keyword>
<evidence type="ECO:0000256" key="2">
    <source>
        <dbReference type="ARBA" id="ARBA00023052"/>
    </source>
</evidence>
<keyword evidence="2" id="KW-0786">Thiamine pyrophosphate</keyword>
<dbReference type="InterPro" id="IPR012001">
    <property type="entry name" value="Thiamin_PyroP_enz_TPP-bd_dom"/>
</dbReference>
<feature type="domain" description="Thiamine pyrophosphate enzyme TPP-binding" evidence="4">
    <location>
        <begin position="230"/>
        <end position="346"/>
    </location>
</feature>
<accession>A0ABY3SJA3</accession>
<dbReference type="EMBL" id="CP090978">
    <property type="protein sequence ID" value="UJF33220.1"/>
    <property type="molecule type" value="Genomic_DNA"/>
</dbReference>
<gene>
    <name evidence="6" type="primary">aepY</name>
    <name evidence="6" type="ORF">L0M14_27415</name>
</gene>
<organism evidence="6 7">
    <name type="scientific">Paenibacillus hexagrammi</name>
    <dbReference type="NCBI Taxonomy" id="2908839"/>
    <lineage>
        <taxon>Bacteria</taxon>
        <taxon>Bacillati</taxon>
        <taxon>Bacillota</taxon>
        <taxon>Bacilli</taxon>
        <taxon>Bacillales</taxon>
        <taxon>Paenibacillaceae</taxon>
        <taxon>Paenibacillus</taxon>
    </lineage>
</organism>
<evidence type="ECO:0000259" key="5">
    <source>
        <dbReference type="Pfam" id="PF02776"/>
    </source>
</evidence>
<dbReference type="Pfam" id="PF02775">
    <property type="entry name" value="TPP_enzyme_C"/>
    <property type="match status" value="1"/>
</dbReference>
<feature type="domain" description="Thiamine pyrophosphate enzyme N-terminal TPP-binding" evidence="5">
    <location>
        <begin position="7"/>
        <end position="110"/>
    </location>
</feature>
<reference evidence="6 7" key="1">
    <citation type="journal article" date="2024" name="Int. J. Syst. Evol. Microbiol.">
        <title>Paenibacillus hexagrammi sp. nov., a novel bacterium isolated from the gut content of Hexagrammos agrammus.</title>
        <authorList>
            <person name="Jung H.K."/>
            <person name="Kim D.G."/>
            <person name="Zin H."/>
            <person name="Park J."/>
            <person name="Jung H."/>
            <person name="Kim Y.O."/>
            <person name="Kong H.J."/>
            <person name="Kim J.W."/>
            <person name="Kim Y.S."/>
        </authorList>
    </citation>
    <scope>NUCLEOTIDE SEQUENCE [LARGE SCALE GENOMIC DNA]</scope>
    <source>
        <strain evidence="6 7">YPD9-1</strain>
    </source>
</reference>
<dbReference type="PANTHER" id="PTHR42818:SF1">
    <property type="entry name" value="SULFOPYRUVATE DECARBOXYLASE"/>
    <property type="match status" value="1"/>
</dbReference>
<dbReference type="Gene3D" id="3.40.50.970">
    <property type="match status" value="2"/>
</dbReference>
<dbReference type="InterPro" id="IPR029061">
    <property type="entry name" value="THDP-binding"/>
</dbReference>
<dbReference type="NCBIfam" id="TIGR03297">
    <property type="entry name" value="Ppyr-DeCO2ase"/>
    <property type="match status" value="1"/>
</dbReference>
<dbReference type="SUPFAM" id="SSF52518">
    <property type="entry name" value="Thiamin diphosphate-binding fold (THDP-binding)"/>
    <property type="match status" value="2"/>
</dbReference>
<dbReference type="InterPro" id="IPR017684">
    <property type="entry name" value="Phosphono-pyrv_decarboxylase"/>
</dbReference>
<dbReference type="InterPro" id="IPR011766">
    <property type="entry name" value="TPP_enzyme_TPP-bd"/>
</dbReference>
<dbReference type="PANTHER" id="PTHR42818">
    <property type="entry name" value="SULFOPYRUVATE DECARBOXYLASE SUBUNIT ALPHA"/>
    <property type="match status" value="1"/>
</dbReference>
<dbReference type="CDD" id="cd07035">
    <property type="entry name" value="TPP_PYR_POX_like"/>
    <property type="match status" value="1"/>
</dbReference>
<sequence>MISTKVFGEELKTLGYDFFTGVPCSFLNDLINYAINDCEYISAANEGDAVAIASGAYLGGRKAVTLMQNSGLANAVSPLVSLNYVFKLPILGFVSLRGEAGLKDEPQHELMGQITTDLLELMQIKWAYLSDDITEASRQLAEADGWVEKKVPFFFVVKKGVFGKEPLHSQEFRTHRNETHLRRNKLKQEMLPSRFEALTVINANKDATTVQLATTGYTGRELYEVEDSEHNLYMVGSMGCVSSIGLGLAMSRPDKDIIAIDGDGALIMRLGNLATNAYYSPSNLLHILLDNNCHDSTGGQATVAKNLSFVDIAVASGYSHVEYLHNIEELEQAIKNWRADKKLTFLYLRTSSGAKENLSRPHVKPYEVKDRLVSFLNA</sequence>
<dbReference type="EC" id="4.1.1.82" evidence="6"/>
<evidence type="ECO:0000256" key="3">
    <source>
        <dbReference type="ARBA" id="ARBA00023239"/>
    </source>
</evidence>
<evidence type="ECO:0000259" key="4">
    <source>
        <dbReference type="Pfam" id="PF02775"/>
    </source>
</evidence>
<dbReference type="GO" id="GO:0033980">
    <property type="term" value="F:phosphonopyruvate decarboxylase activity"/>
    <property type="evidence" value="ECO:0007669"/>
    <property type="project" value="UniProtKB-EC"/>
</dbReference>
<keyword evidence="3 6" id="KW-0456">Lyase</keyword>
<proteinExistence type="predicted"/>
<evidence type="ECO:0000313" key="6">
    <source>
        <dbReference type="EMBL" id="UJF33220.1"/>
    </source>
</evidence>
<dbReference type="Proteomes" id="UP001649230">
    <property type="component" value="Chromosome"/>
</dbReference>
<keyword evidence="7" id="KW-1185">Reference proteome</keyword>
<evidence type="ECO:0000313" key="7">
    <source>
        <dbReference type="Proteomes" id="UP001649230"/>
    </source>
</evidence>